<dbReference type="Gene3D" id="3.30.420.80">
    <property type="entry name" value="Ribosomal protein S11"/>
    <property type="match status" value="1"/>
</dbReference>
<dbReference type="EMBL" id="LR788100">
    <property type="protein sequence ID" value="CAB3263962.1"/>
    <property type="molecule type" value="mRNA"/>
</dbReference>
<evidence type="ECO:0000256" key="8">
    <source>
        <dbReference type="ARBA" id="ARBA00082661"/>
    </source>
</evidence>
<keyword evidence="4" id="KW-0496">Mitochondrion</keyword>
<dbReference type="InterPro" id="IPR005484">
    <property type="entry name" value="Ribosomal_uL18_bac/plant/anim"/>
</dbReference>
<proteinExistence type="evidence at transcript level"/>
<dbReference type="AlphaFoldDB" id="A0A6F9DKJ2"/>
<evidence type="ECO:0000256" key="9">
    <source>
        <dbReference type="SAM" id="MobiDB-lite"/>
    </source>
</evidence>
<dbReference type="InterPro" id="IPR036967">
    <property type="entry name" value="Ribosomal_uS11_sf"/>
</dbReference>
<accession>A0A6F9DKJ2</accession>
<dbReference type="GO" id="GO:0005743">
    <property type="term" value="C:mitochondrial inner membrane"/>
    <property type="evidence" value="ECO:0007669"/>
    <property type="project" value="UniProtKB-ARBA"/>
</dbReference>
<dbReference type="InterPro" id="IPR057268">
    <property type="entry name" value="Ribosomal_L18"/>
</dbReference>
<evidence type="ECO:0000256" key="7">
    <source>
        <dbReference type="ARBA" id="ARBA00069051"/>
    </source>
</evidence>
<evidence type="ECO:0000256" key="3">
    <source>
        <dbReference type="ARBA" id="ARBA00022980"/>
    </source>
</evidence>
<evidence type="ECO:0000256" key="6">
    <source>
        <dbReference type="ARBA" id="ARBA00059887"/>
    </source>
</evidence>
<keyword evidence="3 10" id="KW-0689">Ribosomal protein</keyword>
<dbReference type="PANTHER" id="PTHR12899">
    <property type="entry name" value="39S RIBOSOMAL PROTEIN L18, MITOCHONDRIAL"/>
    <property type="match status" value="1"/>
</dbReference>
<comment type="subcellular location">
    <subcellularLocation>
        <location evidence="1">Mitochondrion</location>
    </subcellularLocation>
</comment>
<evidence type="ECO:0000256" key="5">
    <source>
        <dbReference type="ARBA" id="ARBA00023274"/>
    </source>
</evidence>
<dbReference type="PANTHER" id="PTHR12899:SF3">
    <property type="entry name" value="LARGE RIBOSOMAL SUBUNIT PROTEIN UL18M"/>
    <property type="match status" value="1"/>
</dbReference>
<dbReference type="GO" id="GO:0006412">
    <property type="term" value="P:translation"/>
    <property type="evidence" value="ECO:0007669"/>
    <property type="project" value="InterPro"/>
</dbReference>
<dbReference type="GO" id="GO:0005840">
    <property type="term" value="C:ribosome"/>
    <property type="evidence" value="ECO:0007669"/>
    <property type="project" value="UniProtKB-KW"/>
</dbReference>
<dbReference type="FunFam" id="3.30.420.80:FF:000005">
    <property type="entry name" value="39S ribosomal protein L18, mitochondrial"/>
    <property type="match status" value="1"/>
</dbReference>
<dbReference type="SUPFAM" id="SSF53137">
    <property type="entry name" value="Translational machinery components"/>
    <property type="match status" value="1"/>
</dbReference>
<feature type="compositionally biased region" description="Polar residues" evidence="9">
    <location>
        <begin position="185"/>
        <end position="195"/>
    </location>
</feature>
<dbReference type="GO" id="GO:0008097">
    <property type="term" value="F:5S rRNA binding"/>
    <property type="evidence" value="ECO:0007669"/>
    <property type="project" value="TreeGrafter"/>
</dbReference>
<comment type="similarity">
    <text evidence="2">Belongs to the universal ribosomal protein uL18 family.</text>
</comment>
<reference evidence="10" key="1">
    <citation type="submission" date="2020-04" db="EMBL/GenBank/DDBJ databases">
        <authorList>
            <person name="Neveu A P."/>
        </authorList>
    </citation>
    <scope>NUCLEOTIDE SEQUENCE</scope>
    <source>
        <tissue evidence="10">Whole embryo</tissue>
    </source>
</reference>
<gene>
    <name evidence="10" type="primary">Mrpl18</name>
</gene>
<organism evidence="10">
    <name type="scientific">Phallusia mammillata</name>
    <dbReference type="NCBI Taxonomy" id="59560"/>
    <lineage>
        <taxon>Eukaryota</taxon>
        <taxon>Metazoa</taxon>
        <taxon>Chordata</taxon>
        <taxon>Tunicata</taxon>
        <taxon>Ascidiacea</taxon>
        <taxon>Phlebobranchia</taxon>
        <taxon>Ascidiidae</taxon>
        <taxon>Phallusia</taxon>
    </lineage>
</organism>
<dbReference type="GO" id="GO:0003735">
    <property type="term" value="F:structural constituent of ribosome"/>
    <property type="evidence" value="ECO:0007669"/>
    <property type="project" value="InterPro"/>
</dbReference>
<feature type="region of interest" description="Disordered" evidence="9">
    <location>
        <begin position="183"/>
        <end position="207"/>
    </location>
</feature>
<evidence type="ECO:0000256" key="4">
    <source>
        <dbReference type="ARBA" id="ARBA00023128"/>
    </source>
</evidence>
<evidence type="ECO:0000256" key="2">
    <source>
        <dbReference type="ARBA" id="ARBA00007116"/>
    </source>
</evidence>
<protein>
    <recommendedName>
        <fullName evidence="7">Large ribosomal subunit protein uL18m</fullName>
    </recommendedName>
    <alternativeName>
        <fullName evidence="8">39S ribosomal protein L18, mitochondrial</fullName>
    </alternativeName>
</protein>
<dbReference type="GO" id="GO:1990904">
    <property type="term" value="C:ribonucleoprotein complex"/>
    <property type="evidence" value="ECO:0007669"/>
    <property type="project" value="UniProtKB-KW"/>
</dbReference>
<name>A0A6F9DKJ2_9ASCI</name>
<sequence length="207" mass="23598">MVFSALNRSKCLKYCAEWSGITTFLRLTASQAQPNELLQVNAQISPLKSFINRNPRNLERLARGHKDLGWGRGAHGKDAANLPTRTYYHRITLRRTKYNTYASLEHYYGNQVVSSSTQEWYVRKQLYSSSDVMACYAVGKLLVEKCLRAGVSCATMTNHKSPKEEARKLFEEAMVGQDFMLDEPQQVSNRYTMPHQTRKGPTPPSVD</sequence>
<keyword evidence="5" id="KW-0687">Ribonucleoprotein</keyword>
<comment type="function">
    <text evidence="6">Together with thiosulfate sulfurtransferase (TST), acts as a mitochondrial import factor for the cytosolic 5S rRNA. The precursor form shows RNA chaperone activity; is able to fold the 5S rRNA into an import-competent conformation that is recognized by rhodanese (TST). Both the cytoplasmic and mitochondrial forms are able to bind to the helix IV-loop D in the gamma domain of the 5S rRNA.</text>
</comment>
<dbReference type="CDD" id="cd00432">
    <property type="entry name" value="Ribosomal_L18_L5e"/>
    <property type="match status" value="1"/>
</dbReference>
<evidence type="ECO:0000313" key="10">
    <source>
        <dbReference type="EMBL" id="CAB3263962.1"/>
    </source>
</evidence>
<evidence type="ECO:0000256" key="1">
    <source>
        <dbReference type="ARBA" id="ARBA00004173"/>
    </source>
</evidence>